<gene>
    <name evidence="3" type="ORF">HXM90_07520</name>
</gene>
<keyword evidence="2" id="KW-1133">Transmembrane helix</keyword>
<evidence type="ECO:0000313" key="3">
    <source>
        <dbReference type="EMBL" id="MBF1273247.1"/>
    </source>
</evidence>
<accession>A0A930DK64</accession>
<organism evidence="3 4">
    <name type="scientific">Oribacterium sinus</name>
    <dbReference type="NCBI Taxonomy" id="237576"/>
    <lineage>
        <taxon>Bacteria</taxon>
        <taxon>Bacillati</taxon>
        <taxon>Bacillota</taxon>
        <taxon>Clostridia</taxon>
        <taxon>Lachnospirales</taxon>
        <taxon>Lachnospiraceae</taxon>
        <taxon>Oribacterium</taxon>
    </lineage>
</organism>
<dbReference type="RefSeq" id="WP_304072452.1">
    <property type="nucleotide sequence ID" value="NZ_JABZRA010000113.1"/>
</dbReference>
<proteinExistence type="predicted"/>
<protein>
    <submittedName>
        <fullName evidence="3">Uncharacterized protein</fullName>
    </submittedName>
</protein>
<dbReference type="AlphaFoldDB" id="A0A930DK64"/>
<feature type="compositionally biased region" description="Low complexity" evidence="1">
    <location>
        <begin position="125"/>
        <end position="154"/>
    </location>
</feature>
<name>A0A930DK64_9FIRM</name>
<evidence type="ECO:0000256" key="1">
    <source>
        <dbReference type="SAM" id="MobiDB-lite"/>
    </source>
</evidence>
<comment type="caution">
    <text evidence="3">The sequence shown here is derived from an EMBL/GenBank/DDBJ whole genome shotgun (WGS) entry which is preliminary data.</text>
</comment>
<feature type="compositionally biased region" description="Basic and acidic residues" evidence="1">
    <location>
        <begin position="80"/>
        <end position="90"/>
    </location>
</feature>
<feature type="transmembrane region" description="Helical" evidence="2">
    <location>
        <begin position="12"/>
        <end position="40"/>
    </location>
</feature>
<dbReference type="Proteomes" id="UP000775770">
    <property type="component" value="Unassembled WGS sequence"/>
</dbReference>
<feature type="region of interest" description="Disordered" evidence="1">
    <location>
        <begin position="125"/>
        <end position="190"/>
    </location>
</feature>
<feature type="region of interest" description="Disordered" evidence="1">
    <location>
        <begin position="80"/>
        <end position="100"/>
    </location>
</feature>
<evidence type="ECO:0000256" key="2">
    <source>
        <dbReference type="SAM" id="Phobius"/>
    </source>
</evidence>
<dbReference type="EMBL" id="JABZRA010000113">
    <property type="protein sequence ID" value="MBF1273247.1"/>
    <property type="molecule type" value="Genomic_DNA"/>
</dbReference>
<keyword evidence="2" id="KW-0472">Membrane</keyword>
<evidence type="ECO:0000313" key="4">
    <source>
        <dbReference type="Proteomes" id="UP000775770"/>
    </source>
</evidence>
<keyword evidence="2" id="KW-0812">Transmembrane</keyword>
<sequence length="190" mass="21057">MKWLAVDQYSGLFFILGFVFLFCSILLFILFRIPGVFLYLSGSRQKKNIQILRRKREEQKKKGFSLQGKIDMEFLRKRSEEKQEEKRRMAEQAPWKQEGEATAKLLMPEDNYRGQETAPLFSSEALSGASLGAPTGTSSGTPSGASSGISAEAGETVKIPLPAESPSGAEKSKAKPKSGYVTLYEMESES</sequence>
<reference evidence="3" key="1">
    <citation type="submission" date="2020-04" db="EMBL/GenBank/DDBJ databases">
        <title>Deep metagenomics examines the oral microbiome during advanced dental caries in children, revealing novel taxa and co-occurrences with host molecules.</title>
        <authorList>
            <person name="Baker J.L."/>
            <person name="Morton J.T."/>
            <person name="Dinis M."/>
            <person name="Alvarez R."/>
            <person name="Tran N.C."/>
            <person name="Knight R."/>
            <person name="Edlund A."/>
        </authorList>
    </citation>
    <scope>NUCLEOTIDE SEQUENCE</scope>
    <source>
        <strain evidence="3">JCVI_38_bin.19</strain>
    </source>
</reference>